<reference evidence="10" key="1">
    <citation type="submission" date="2020-11" db="EMBL/GenBank/DDBJ databases">
        <authorList>
            <person name="Tran Van P."/>
        </authorList>
    </citation>
    <scope>NUCLEOTIDE SEQUENCE</scope>
</reference>
<accession>A0A7R9Q008</accession>
<dbReference type="Gene3D" id="1.10.630.10">
    <property type="entry name" value="Cytochrome P450"/>
    <property type="match status" value="1"/>
</dbReference>
<dbReference type="OrthoDB" id="407410at2759"/>
<feature type="transmembrane region" description="Helical" evidence="8">
    <location>
        <begin position="322"/>
        <end position="342"/>
    </location>
</feature>
<keyword evidence="11" id="KW-1185">Reference proteome</keyword>
<sequence>MARPLCRDIVFYISTTFIVWLTFLGGSIKMSHSIAFICIYLFYIITVVGSGIIYTKYLNKKKTESSDEPPEEMSGRVSKLVFARTYFGRQASKAKRTSINDMQDDNYEGVVLRRIKFRDIGVTSPQRRRTLSNIHQPYQNGSQRKSIFTVSKADNEEEFRGRTQRSNTISDVSFPNHTPVVGEKKRVLLLHQLSKISMNSIWSSKSTTFVMNDWHEFLMQICPIDWKSFKTDPIYWKIFAIFKSPIYFILTITTPVVDEEDERNNWCKILNLLHIIISPQAFLFITEMSNDQNYIMEGIVFGVSILVALVVFFTSETEKPPVYHWVFAYFGFIIAVSWIYALANEVVDLLTAIGIIFNLSHLLLGLTVLAWGNSVGDMLLGIGIPYTVLLSSGTTVTCTYWETQGVKTVNVSLYTRFTKQWYEWEQDLYKRYGKVFGVYEITKPVLFVSDPELIRDILVKDFHIFTNRRDFRTGADPLMDNMLGAVQDDQWKKIRSIMSPTFSTGKLKKMMPLIVECRNSLIDNLDKIAKT</sequence>
<feature type="non-terminal residue" evidence="10">
    <location>
        <position position="1"/>
    </location>
</feature>
<dbReference type="GO" id="GO:0005432">
    <property type="term" value="F:calcium:sodium antiporter activity"/>
    <property type="evidence" value="ECO:0007669"/>
    <property type="project" value="TreeGrafter"/>
</dbReference>
<protein>
    <recommendedName>
        <fullName evidence="9">Sodium/calcium exchanger membrane region domain-containing protein</fullName>
    </recommendedName>
</protein>
<evidence type="ECO:0000256" key="4">
    <source>
        <dbReference type="ARBA" id="ARBA00022692"/>
    </source>
</evidence>
<proteinExistence type="inferred from homology"/>
<feature type="transmembrane region" description="Helical" evidence="8">
    <location>
        <begin position="349"/>
        <end position="372"/>
    </location>
</feature>
<dbReference type="Pfam" id="PF00067">
    <property type="entry name" value="p450"/>
    <property type="match status" value="1"/>
</dbReference>
<evidence type="ECO:0000313" key="10">
    <source>
        <dbReference type="EMBL" id="CAD7627196.1"/>
    </source>
</evidence>
<dbReference type="PANTHER" id="PTHR12266">
    <property type="entry name" value="NA+/CA2+ K+ INDEPENDENT EXCHANGER"/>
    <property type="match status" value="1"/>
</dbReference>
<feature type="transmembrane region" description="Helical" evidence="8">
    <location>
        <begin position="234"/>
        <end position="257"/>
    </location>
</feature>
<keyword evidence="4 8" id="KW-0812">Transmembrane</keyword>
<evidence type="ECO:0000256" key="1">
    <source>
        <dbReference type="ARBA" id="ARBA00004141"/>
    </source>
</evidence>
<feature type="transmembrane region" description="Helical" evidence="8">
    <location>
        <begin position="9"/>
        <end position="28"/>
    </location>
</feature>
<feature type="transmembrane region" description="Helical" evidence="8">
    <location>
        <begin position="298"/>
        <end position="316"/>
    </location>
</feature>
<dbReference type="GO" id="GO:0016020">
    <property type="term" value="C:membrane"/>
    <property type="evidence" value="ECO:0007669"/>
    <property type="project" value="UniProtKB-SubCell"/>
</dbReference>
<gene>
    <name evidence="10" type="ORF">OSB1V03_LOCUS7626</name>
</gene>
<evidence type="ECO:0000256" key="6">
    <source>
        <dbReference type="ARBA" id="ARBA00023033"/>
    </source>
</evidence>
<dbReference type="Proteomes" id="UP000759131">
    <property type="component" value="Unassembled WGS sequence"/>
</dbReference>
<dbReference type="SUPFAM" id="SSF48264">
    <property type="entry name" value="Cytochrome P450"/>
    <property type="match status" value="1"/>
</dbReference>
<dbReference type="GO" id="GO:0005506">
    <property type="term" value="F:iron ion binding"/>
    <property type="evidence" value="ECO:0007669"/>
    <property type="project" value="InterPro"/>
</dbReference>
<comment type="similarity">
    <text evidence="2">Belongs to the cytochrome P450 family.</text>
</comment>
<feature type="domain" description="Sodium/calcium exchanger membrane region" evidence="9">
    <location>
        <begin position="328"/>
        <end position="380"/>
    </location>
</feature>
<keyword evidence="6" id="KW-0560">Oxidoreductase</keyword>
<dbReference type="Pfam" id="PF01699">
    <property type="entry name" value="Na_Ca_ex"/>
    <property type="match status" value="1"/>
</dbReference>
<keyword evidence="5 8" id="KW-1133">Transmembrane helix</keyword>
<feature type="transmembrane region" description="Helical" evidence="8">
    <location>
        <begin position="34"/>
        <end position="54"/>
    </location>
</feature>
<dbReference type="EMBL" id="CAJPIZ010004522">
    <property type="protein sequence ID" value="CAG2107626.1"/>
    <property type="molecule type" value="Genomic_DNA"/>
</dbReference>
<dbReference type="PANTHER" id="PTHR12266:SF0">
    <property type="entry name" value="MITOCHONDRIAL SODIUM_CALCIUM EXCHANGER PROTEIN"/>
    <property type="match status" value="1"/>
</dbReference>
<dbReference type="GO" id="GO:0016705">
    <property type="term" value="F:oxidoreductase activity, acting on paired donors, with incorporation or reduction of molecular oxygen"/>
    <property type="evidence" value="ECO:0007669"/>
    <property type="project" value="InterPro"/>
</dbReference>
<organism evidence="10">
    <name type="scientific">Medioppia subpectinata</name>
    <dbReference type="NCBI Taxonomy" id="1979941"/>
    <lineage>
        <taxon>Eukaryota</taxon>
        <taxon>Metazoa</taxon>
        <taxon>Ecdysozoa</taxon>
        <taxon>Arthropoda</taxon>
        <taxon>Chelicerata</taxon>
        <taxon>Arachnida</taxon>
        <taxon>Acari</taxon>
        <taxon>Acariformes</taxon>
        <taxon>Sarcoptiformes</taxon>
        <taxon>Oribatida</taxon>
        <taxon>Brachypylina</taxon>
        <taxon>Oppioidea</taxon>
        <taxon>Oppiidae</taxon>
        <taxon>Medioppia</taxon>
    </lineage>
</organism>
<dbReference type="InterPro" id="IPR051359">
    <property type="entry name" value="CaCA_antiporter"/>
</dbReference>
<dbReference type="InterPro" id="IPR001128">
    <property type="entry name" value="Cyt_P450"/>
</dbReference>
<dbReference type="GO" id="GO:0020037">
    <property type="term" value="F:heme binding"/>
    <property type="evidence" value="ECO:0007669"/>
    <property type="project" value="InterPro"/>
</dbReference>
<keyword evidence="7 8" id="KW-0472">Membrane</keyword>
<evidence type="ECO:0000256" key="8">
    <source>
        <dbReference type="SAM" id="Phobius"/>
    </source>
</evidence>
<evidence type="ECO:0000256" key="7">
    <source>
        <dbReference type="ARBA" id="ARBA00023136"/>
    </source>
</evidence>
<dbReference type="GO" id="GO:0006874">
    <property type="term" value="P:intracellular calcium ion homeostasis"/>
    <property type="evidence" value="ECO:0007669"/>
    <property type="project" value="TreeGrafter"/>
</dbReference>
<evidence type="ECO:0000256" key="3">
    <source>
        <dbReference type="ARBA" id="ARBA00022448"/>
    </source>
</evidence>
<keyword evidence="6" id="KW-0503">Monooxygenase</keyword>
<dbReference type="EMBL" id="OC859097">
    <property type="protein sequence ID" value="CAD7627196.1"/>
    <property type="molecule type" value="Genomic_DNA"/>
</dbReference>
<name>A0A7R9Q008_9ACAR</name>
<comment type="subcellular location">
    <subcellularLocation>
        <location evidence="1">Membrane</location>
        <topology evidence="1">Multi-pass membrane protein</topology>
    </subcellularLocation>
</comment>
<dbReference type="InterPro" id="IPR004837">
    <property type="entry name" value="NaCa_Exmemb"/>
</dbReference>
<dbReference type="InterPro" id="IPR036396">
    <property type="entry name" value="Cyt_P450_sf"/>
</dbReference>
<evidence type="ECO:0000256" key="5">
    <source>
        <dbReference type="ARBA" id="ARBA00022989"/>
    </source>
</evidence>
<evidence type="ECO:0000259" key="9">
    <source>
        <dbReference type="Pfam" id="PF01699"/>
    </source>
</evidence>
<dbReference type="GO" id="GO:0004497">
    <property type="term" value="F:monooxygenase activity"/>
    <property type="evidence" value="ECO:0007669"/>
    <property type="project" value="UniProtKB-KW"/>
</dbReference>
<dbReference type="AlphaFoldDB" id="A0A7R9Q008"/>
<evidence type="ECO:0000313" key="11">
    <source>
        <dbReference type="Proteomes" id="UP000759131"/>
    </source>
</evidence>
<evidence type="ECO:0000256" key="2">
    <source>
        <dbReference type="ARBA" id="ARBA00010617"/>
    </source>
</evidence>
<feature type="transmembrane region" description="Helical" evidence="8">
    <location>
        <begin position="269"/>
        <end position="286"/>
    </location>
</feature>
<keyword evidence="3" id="KW-0813">Transport</keyword>